<dbReference type="PROSITE" id="PS01125">
    <property type="entry name" value="ROK"/>
    <property type="match status" value="1"/>
</dbReference>
<sequence>MNYSIGIDIGGTKTAVGLVTSEGTVLLEETLKTDQSVPPAEMCLRIINTADQLTAETGLDLSFMEGLGIIAPGPLNSKTGRILCPPNLPGWENFDIVNVFTSRYEFPVKLQNDANAAAEAEKWLGGAKDLHNFIYLTISTGIGGGIFAEGNLLEGRTGNAAEVGHMVMDPAYGTCRCGQKGCFEWIASGTAIARRGSERFGKSLSSQEVVQLYMDGETAAVELMTDIFRNIGIGCVSLINLFDPEKIIIGGGVSNIGEPLFKEVRKYVKNNTLNPGSGEVEIEKSSLNFKSGVVAAASLIHRKKEKAAY</sequence>
<dbReference type="AlphaFoldDB" id="A0A2T4U6T3"/>
<accession>A0A2T4U6T3</accession>
<name>A0A2T4U6T3_9BACI</name>
<dbReference type="SUPFAM" id="SSF53067">
    <property type="entry name" value="Actin-like ATPase domain"/>
    <property type="match status" value="1"/>
</dbReference>
<evidence type="ECO:0000256" key="1">
    <source>
        <dbReference type="ARBA" id="ARBA00006479"/>
    </source>
</evidence>
<dbReference type="OrthoDB" id="9795247at2"/>
<dbReference type="PANTHER" id="PTHR18964:SF149">
    <property type="entry name" value="BIFUNCTIONAL UDP-N-ACETYLGLUCOSAMINE 2-EPIMERASE_N-ACETYLMANNOSAMINE KINASE"/>
    <property type="match status" value="1"/>
</dbReference>
<dbReference type="PANTHER" id="PTHR18964">
    <property type="entry name" value="ROK (REPRESSOR, ORF, KINASE) FAMILY"/>
    <property type="match status" value="1"/>
</dbReference>
<dbReference type="Proteomes" id="UP000240509">
    <property type="component" value="Unassembled WGS sequence"/>
</dbReference>
<dbReference type="Pfam" id="PF00480">
    <property type="entry name" value="ROK"/>
    <property type="match status" value="1"/>
</dbReference>
<dbReference type="Gene3D" id="3.30.420.40">
    <property type="match status" value="2"/>
</dbReference>
<reference evidence="2 3" key="1">
    <citation type="submission" date="2018-03" db="EMBL/GenBank/DDBJ databases">
        <title>Alkalicoccus saliphilus sp. nov., isolated from a mineral pool.</title>
        <authorList>
            <person name="Zhao B."/>
        </authorList>
    </citation>
    <scope>NUCLEOTIDE SEQUENCE [LARGE SCALE GENOMIC DNA]</scope>
    <source>
        <strain evidence="2 3">6AG</strain>
    </source>
</reference>
<keyword evidence="3" id="KW-1185">Reference proteome</keyword>
<gene>
    <name evidence="2" type="ORF">C6Y45_07970</name>
</gene>
<evidence type="ECO:0000313" key="2">
    <source>
        <dbReference type="EMBL" id="PTL39106.1"/>
    </source>
</evidence>
<protein>
    <submittedName>
        <fullName evidence="2">Transcriptional regulator</fullName>
    </submittedName>
</protein>
<dbReference type="InterPro" id="IPR043129">
    <property type="entry name" value="ATPase_NBD"/>
</dbReference>
<organism evidence="2 3">
    <name type="scientific">Alkalicoccus saliphilus</name>
    <dbReference type="NCBI Taxonomy" id="200989"/>
    <lineage>
        <taxon>Bacteria</taxon>
        <taxon>Bacillati</taxon>
        <taxon>Bacillota</taxon>
        <taxon>Bacilli</taxon>
        <taxon>Bacillales</taxon>
        <taxon>Bacillaceae</taxon>
        <taxon>Alkalicoccus</taxon>
    </lineage>
</organism>
<evidence type="ECO:0000313" key="3">
    <source>
        <dbReference type="Proteomes" id="UP000240509"/>
    </source>
</evidence>
<dbReference type="EMBL" id="PZJJ01000010">
    <property type="protein sequence ID" value="PTL39106.1"/>
    <property type="molecule type" value="Genomic_DNA"/>
</dbReference>
<dbReference type="RefSeq" id="WP_107584707.1">
    <property type="nucleotide sequence ID" value="NZ_PZJJ01000010.1"/>
</dbReference>
<dbReference type="InterPro" id="IPR049874">
    <property type="entry name" value="ROK_cs"/>
</dbReference>
<comment type="similarity">
    <text evidence="1">Belongs to the ROK (NagC/XylR) family.</text>
</comment>
<proteinExistence type="inferred from homology"/>
<dbReference type="InterPro" id="IPR000600">
    <property type="entry name" value="ROK"/>
</dbReference>
<comment type="caution">
    <text evidence="2">The sequence shown here is derived from an EMBL/GenBank/DDBJ whole genome shotgun (WGS) entry which is preliminary data.</text>
</comment>